<feature type="transmembrane region" description="Helical" evidence="6">
    <location>
        <begin position="304"/>
        <end position="324"/>
    </location>
</feature>
<dbReference type="GO" id="GO:0046943">
    <property type="term" value="F:carboxylic acid transmembrane transporter activity"/>
    <property type="evidence" value="ECO:0007669"/>
    <property type="project" value="TreeGrafter"/>
</dbReference>
<feature type="transmembrane region" description="Helical" evidence="6">
    <location>
        <begin position="331"/>
        <end position="349"/>
    </location>
</feature>
<dbReference type="Proteomes" id="UP000264541">
    <property type="component" value="Unassembled WGS sequence"/>
</dbReference>
<evidence type="ECO:0000256" key="4">
    <source>
        <dbReference type="ARBA" id="ARBA00022989"/>
    </source>
</evidence>
<evidence type="ECO:0000256" key="3">
    <source>
        <dbReference type="ARBA" id="ARBA00022692"/>
    </source>
</evidence>
<dbReference type="PROSITE" id="PS50850">
    <property type="entry name" value="MFS"/>
    <property type="match status" value="1"/>
</dbReference>
<protein>
    <submittedName>
        <fullName evidence="8">MFS transporter</fullName>
    </submittedName>
</protein>
<evidence type="ECO:0000256" key="6">
    <source>
        <dbReference type="SAM" id="Phobius"/>
    </source>
</evidence>
<dbReference type="CDD" id="cd17365">
    <property type="entry name" value="MFS_PcaK_like"/>
    <property type="match status" value="1"/>
</dbReference>
<evidence type="ECO:0000313" key="8">
    <source>
        <dbReference type="EMBL" id="RFU68937.1"/>
    </source>
</evidence>
<dbReference type="GO" id="GO:0005886">
    <property type="term" value="C:plasma membrane"/>
    <property type="evidence" value="ECO:0007669"/>
    <property type="project" value="UniProtKB-SubCell"/>
</dbReference>
<dbReference type="PANTHER" id="PTHR23508">
    <property type="entry name" value="CARBOXYLIC ACID TRANSPORTER PROTEIN HOMOLOG"/>
    <property type="match status" value="1"/>
</dbReference>
<feature type="transmembrane region" description="Helical" evidence="6">
    <location>
        <begin position="31"/>
        <end position="54"/>
    </location>
</feature>
<feature type="domain" description="Major facilitator superfamily (MFS) profile" evidence="7">
    <location>
        <begin position="33"/>
        <end position="445"/>
    </location>
</feature>
<keyword evidence="4 6" id="KW-1133">Transmembrane helix</keyword>
<feature type="transmembrane region" description="Helical" evidence="6">
    <location>
        <begin position="185"/>
        <end position="203"/>
    </location>
</feature>
<dbReference type="EMBL" id="QVTE01000030">
    <property type="protein sequence ID" value="RFU68937.1"/>
    <property type="molecule type" value="Genomic_DNA"/>
</dbReference>
<comment type="subcellular location">
    <subcellularLocation>
        <location evidence="1">Cell membrane</location>
        <topology evidence="1">Multi-pass membrane protein</topology>
    </subcellularLocation>
</comment>
<evidence type="ECO:0000256" key="2">
    <source>
        <dbReference type="ARBA" id="ARBA00022448"/>
    </source>
</evidence>
<keyword evidence="9" id="KW-1185">Reference proteome</keyword>
<accession>A0A372LPA7</accession>
<keyword evidence="3 6" id="KW-0812">Transmembrane</keyword>
<reference evidence="8 9" key="1">
    <citation type="submission" date="2018-08" db="EMBL/GenBank/DDBJ databases">
        <title>Bacillus chawlae sp. nov., Bacillus glennii sp. nov., and Bacillus saganii sp. nov. Isolated from the Vehicle Assembly Building at Kennedy Space Center where the Viking Spacecraft were Assembled.</title>
        <authorList>
            <person name="Seuylemezian A."/>
            <person name="Vaishampayan P."/>
        </authorList>
    </citation>
    <scope>NUCLEOTIDE SEQUENCE [LARGE SCALE GENOMIC DNA]</scope>
    <source>
        <strain evidence="8 9">V47-23a</strain>
    </source>
</reference>
<evidence type="ECO:0000313" key="9">
    <source>
        <dbReference type="Proteomes" id="UP000264541"/>
    </source>
</evidence>
<feature type="transmembrane region" description="Helical" evidence="6">
    <location>
        <begin position="390"/>
        <end position="415"/>
    </location>
</feature>
<dbReference type="InterPro" id="IPR020846">
    <property type="entry name" value="MFS_dom"/>
</dbReference>
<dbReference type="InterPro" id="IPR036259">
    <property type="entry name" value="MFS_trans_sf"/>
</dbReference>
<feature type="transmembrane region" description="Helical" evidence="6">
    <location>
        <begin position="99"/>
        <end position="122"/>
    </location>
</feature>
<dbReference type="Gene3D" id="1.20.1250.20">
    <property type="entry name" value="MFS general substrate transporter like domains"/>
    <property type="match status" value="1"/>
</dbReference>
<evidence type="ECO:0000256" key="5">
    <source>
        <dbReference type="ARBA" id="ARBA00023136"/>
    </source>
</evidence>
<keyword evidence="5 6" id="KW-0472">Membrane</keyword>
<dbReference type="InterPro" id="IPR011701">
    <property type="entry name" value="MFS"/>
</dbReference>
<dbReference type="PANTHER" id="PTHR23508:SF10">
    <property type="entry name" value="CARBOXYLIC ACID TRANSPORTER PROTEIN HOMOLOG"/>
    <property type="match status" value="1"/>
</dbReference>
<dbReference type="RefSeq" id="WP_117326727.1">
    <property type="nucleotide sequence ID" value="NZ_QVTE01000030.1"/>
</dbReference>
<feature type="transmembrane region" description="Helical" evidence="6">
    <location>
        <begin position="155"/>
        <end position="179"/>
    </location>
</feature>
<keyword evidence="2" id="KW-0813">Transport</keyword>
<proteinExistence type="predicted"/>
<feature type="transmembrane region" description="Helical" evidence="6">
    <location>
        <begin position="128"/>
        <end position="148"/>
    </location>
</feature>
<dbReference type="SUPFAM" id="SSF103473">
    <property type="entry name" value="MFS general substrate transporter"/>
    <property type="match status" value="1"/>
</dbReference>
<dbReference type="OrthoDB" id="9787026at2"/>
<feature type="transmembrane region" description="Helical" evidence="6">
    <location>
        <begin position="264"/>
        <end position="284"/>
    </location>
</feature>
<evidence type="ECO:0000256" key="1">
    <source>
        <dbReference type="ARBA" id="ARBA00004651"/>
    </source>
</evidence>
<evidence type="ECO:0000259" key="7">
    <source>
        <dbReference type="PROSITE" id="PS50850"/>
    </source>
</evidence>
<gene>
    <name evidence="8" type="ORF">D0469_10635</name>
</gene>
<dbReference type="Pfam" id="PF07690">
    <property type="entry name" value="MFS_1"/>
    <property type="match status" value="1"/>
</dbReference>
<feature type="transmembrane region" description="Helical" evidence="6">
    <location>
        <begin position="66"/>
        <end position="87"/>
    </location>
</feature>
<organism evidence="8 9">
    <name type="scientific">Peribacillus saganii</name>
    <dbReference type="NCBI Taxonomy" id="2303992"/>
    <lineage>
        <taxon>Bacteria</taxon>
        <taxon>Bacillati</taxon>
        <taxon>Bacillota</taxon>
        <taxon>Bacilli</taxon>
        <taxon>Bacillales</taxon>
        <taxon>Bacillaceae</taxon>
        <taxon>Peribacillus</taxon>
    </lineage>
</organism>
<feature type="transmembrane region" description="Helical" evidence="6">
    <location>
        <begin position="355"/>
        <end position="378"/>
    </location>
</feature>
<sequence>MTTNAKPSAFKVRKINASEVMAASKFGRFHLLVFLWCVYAIGFDGFDIAMYGVGLPLMMEEFSLTLVEAGAVGSYTLVGMMVGAFVFGPLADMIGRKKVLAICMFLFSVFSLLAGLASTITIFTVMRFIAALGMGGLMPNVISLMTEYSPKKNRALIVATMYCGYSVGTILASLIGMYIMEDFGWRVLYWLGIIPLFTLPVFLKKFPESLSYYILHKQGDKLAKILNQVDPSGNYKETDDYEYTNAKESAKGFPVKKLFANNRAVSTFAFWIMVFSCLLMIYGLNTWLPKIMQESGYGLTSSLSFSLVLAIGQIVGSLLGGYLVDRIGHRKVLVSMYLLGAICFIALSITTNSLLLYVLIAVGGACTGGTQNLANPYISEFYPKETRATGVGVAVGVGRIGAILAPIIIGLLLAANFAPQSAFMAFAIPSILGCIALLFVQEKYGSFDRLDVSQNGKMVLINVMEKR</sequence>
<comment type="caution">
    <text evidence="8">The sequence shown here is derived from an EMBL/GenBank/DDBJ whole genome shotgun (WGS) entry which is preliminary data.</text>
</comment>
<feature type="transmembrane region" description="Helical" evidence="6">
    <location>
        <begin position="421"/>
        <end position="440"/>
    </location>
</feature>
<name>A0A372LPA7_9BACI</name>
<dbReference type="AlphaFoldDB" id="A0A372LPA7"/>